<evidence type="ECO:0000256" key="5">
    <source>
        <dbReference type="ARBA" id="ARBA00023136"/>
    </source>
</evidence>
<dbReference type="Pfam" id="PF13520">
    <property type="entry name" value="AA_permease_2"/>
    <property type="match status" value="1"/>
</dbReference>
<evidence type="ECO:0000256" key="3">
    <source>
        <dbReference type="ARBA" id="ARBA00022692"/>
    </source>
</evidence>
<evidence type="ECO:0000256" key="1">
    <source>
        <dbReference type="ARBA" id="ARBA00004651"/>
    </source>
</evidence>
<evidence type="ECO:0000313" key="8">
    <source>
        <dbReference type="EMBL" id="RXK51784.1"/>
    </source>
</evidence>
<reference evidence="8 9" key="1">
    <citation type="submission" date="2019-01" db="EMBL/GenBank/DDBJ databases">
        <title>Halorientalis sp. F13-25 a new haloarchaeum isolated from hypersaline water.</title>
        <authorList>
            <person name="Ana D.-V."/>
            <person name="Cristina S.-P."/>
            <person name="Antonio V."/>
        </authorList>
    </citation>
    <scope>NUCLEOTIDE SEQUENCE [LARGE SCALE GENOMIC DNA]</scope>
    <source>
        <strain evidence="8 9">F13-25</strain>
    </source>
</reference>
<dbReference type="Proteomes" id="UP000289691">
    <property type="component" value="Unassembled WGS sequence"/>
</dbReference>
<feature type="transmembrane region" description="Helical" evidence="6">
    <location>
        <begin position="103"/>
        <end position="121"/>
    </location>
</feature>
<feature type="transmembrane region" description="Helical" evidence="6">
    <location>
        <begin position="158"/>
        <end position="179"/>
    </location>
</feature>
<dbReference type="Gene3D" id="1.20.1740.10">
    <property type="entry name" value="Amino acid/polyamine transporter I"/>
    <property type="match status" value="1"/>
</dbReference>
<feature type="transmembrane region" description="Helical" evidence="6">
    <location>
        <begin position="230"/>
        <end position="252"/>
    </location>
</feature>
<feature type="domain" description="UspA" evidence="7">
    <location>
        <begin position="479"/>
        <end position="614"/>
    </location>
</feature>
<keyword evidence="4 6" id="KW-1133">Transmembrane helix</keyword>
<dbReference type="Pfam" id="PF00582">
    <property type="entry name" value="Usp"/>
    <property type="match status" value="1"/>
</dbReference>
<dbReference type="InterPro" id="IPR006016">
    <property type="entry name" value="UspA"/>
</dbReference>
<evidence type="ECO:0000313" key="9">
    <source>
        <dbReference type="Proteomes" id="UP000289691"/>
    </source>
</evidence>
<dbReference type="InterPro" id="IPR002293">
    <property type="entry name" value="AA/rel_permease1"/>
</dbReference>
<dbReference type="GO" id="GO:0005886">
    <property type="term" value="C:plasma membrane"/>
    <property type="evidence" value="ECO:0007669"/>
    <property type="project" value="UniProtKB-SubCell"/>
</dbReference>
<evidence type="ECO:0000256" key="4">
    <source>
        <dbReference type="ARBA" id="ARBA00022989"/>
    </source>
</evidence>
<dbReference type="InterPro" id="IPR050367">
    <property type="entry name" value="APC_superfamily"/>
</dbReference>
<dbReference type="GO" id="GO:0022857">
    <property type="term" value="F:transmembrane transporter activity"/>
    <property type="evidence" value="ECO:0007669"/>
    <property type="project" value="InterPro"/>
</dbReference>
<sequence>MSDQELAKDLGPLAALTIGVGTMIGAGIFVLPGDAIQTSGSLAVVAFLIGGGIALLTALSASELGTAMPKSGGAYYYVNHALGPLFGSIAGWANWLGLAFASAFYMVGFGEYIAAIAGLGSKVALGPLAVDTVPLLAVIGGLFFITVNYVGAKETGRLQNVIVVILVAILTVFTIAGALRADPANLPEASGYGPMMVTTGIIFVSYLGFVQITSVAEEIKDPGRNLPRAVIGSVVLVTAIYALVLIAMSAAVEQGFIAAEQAAGNIVVVSAASELLGPLGAVAMLFGGLLATASSANASILASSRINFAMGRDRLITPALNDIHDRFATPYRSIAVTGALIVVFIVGSSLVGDDAIVSLSSTASFLHLVIYGLLNLALIVMRTADPADYEPDYIVPLYPFTPILGAITSFALIYFIEPTIRTLGFGIVAAAVAWYFVYARSRTEKQGILGEYVQRRSDSMPDSAVAAADSVQPDGGTYKVMVPLANPEHETDLITLASAVAKQRGGSVLATHIVTVPDQTSLAYGAEHVDELDSQSTDLLAAAEADAETFGVPVETQTIISHRSFEEIFTAAESHDADLVVMGWGPDAHGSPGRAESAIDELAHDLPCDFLVLKNRGLDPSRLLVPTAGGPDSDLSAAIAQTLQAEYDSEVTLLHVADDESEGRAFLSEWAGEHGLGDATLAVETGDVEAAIENAAVDATLVIIGATEEGLLERLVRGSLVLDVVDDVECSVLLAEKSRDRSLLERLFG</sequence>
<dbReference type="SUPFAM" id="SSF52402">
    <property type="entry name" value="Adenine nucleotide alpha hydrolases-like"/>
    <property type="match status" value="2"/>
</dbReference>
<comment type="subcellular location">
    <subcellularLocation>
        <location evidence="1">Cell membrane</location>
        <topology evidence="1">Multi-pass membrane protein</topology>
    </subcellularLocation>
</comment>
<dbReference type="RefSeq" id="WP_129067642.1">
    <property type="nucleotide sequence ID" value="NZ_RDFA01000001.1"/>
</dbReference>
<gene>
    <name evidence="8" type="ORF">EAF64_03895</name>
</gene>
<organism evidence="8 9">
    <name type="scientific">Halorientalis pallida</name>
    <dbReference type="NCBI Taxonomy" id="2479928"/>
    <lineage>
        <taxon>Archaea</taxon>
        <taxon>Methanobacteriati</taxon>
        <taxon>Methanobacteriota</taxon>
        <taxon>Stenosarchaea group</taxon>
        <taxon>Halobacteria</taxon>
        <taxon>Halobacteriales</taxon>
        <taxon>Haloarculaceae</taxon>
        <taxon>Halorientalis</taxon>
    </lineage>
</organism>
<protein>
    <submittedName>
        <fullName evidence="8">Amino acid permease</fullName>
    </submittedName>
</protein>
<comment type="caution">
    <text evidence="8">The sequence shown here is derived from an EMBL/GenBank/DDBJ whole genome shotgun (WGS) entry which is preliminary data.</text>
</comment>
<dbReference type="Gene3D" id="3.40.50.12370">
    <property type="match status" value="1"/>
</dbReference>
<proteinExistence type="predicted"/>
<feature type="transmembrane region" description="Helical" evidence="6">
    <location>
        <begin position="422"/>
        <end position="439"/>
    </location>
</feature>
<feature type="transmembrane region" description="Helical" evidence="6">
    <location>
        <begin position="334"/>
        <end position="352"/>
    </location>
</feature>
<feature type="transmembrane region" description="Helical" evidence="6">
    <location>
        <begin position="12"/>
        <end position="31"/>
    </location>
</feature>
<accession>A0A498L550</accession>
<dbReference type="EMBL" id="RDFA01000001">
    <property type="protein sequence ID" value="RXK51784.1"/>
    <property type="molecule type" value="Genomic_DNA"/>
</dbReference>
<feature type="transmembrane region" description="Helical" evidence="6">
    <location>
        <begin position="74"/>
        <end position="96"/>
    </location>
</feature>
<evidence type="ECO:0000259" key="7">
    <source>
        <dbReference type="Pfam" id="PF00582"/>
    </source>
</evidence>
<dbReference type="AlphaFoldDB" id="A0A498L550"/>
<dbReference type="CDD" id="cd00293">
    <property type="entry name" value="USP-like"/>
    <property type="match status" value="2"/>
</dbReference>
<feature type="transmembrane region" description="Helical" evidence="6">
    <location>
        <begin position="279"/>
        <end position="302"/>
    </location>
</feature>
<feature type="transmembrane region" description="Helical" evidence="6">
    <location>
        <begin position="191"/>
        <end position="209"/>
    </location>
</feature>
<dbReference type="OrthoDB" id="56838at2157"/>
<feature type="transmembrane region" description="Helical" evidence="6">
    <location>
        <begin position="133"/>
        <end position="151"/>
    </location>
</feature>
<evidence type="ECO:0000256" key="6">
    <source>
        <dbReference type="SAM" id="Phobius"/>
    </source>
</evidence>
<keyword evidence="9" id="KW-1185">Reference proteome</keyword>
<evidence type="ECO:0000256" key="2">
    <source>
        <dbReference type="ARBA" id="ARBA00022475"/>
    </source>
</evidence>
<feature type="transmembrane region" description="Helical" evidence="6">
    <location>
        <begin position="393"/>
        <end position="416"/>
    </location>
</feature>
<feature type="transmembrane region" description="Helical" evidence="6">
    <location>
        <begin position="364"/>
        <end position="381"/>
    </location>
</feature>
<keyword evidence="2" id="KW-1003">Cell membrane</keyword>
<keyword evidence="3 6" id="KW-0812">Transmembrane</keyword>
<dbReference type="PANTHER" id="PTHR42770">
    <property type="entry name" value="AMINO ACID TRANSPORTER-RELATED"/>
    <property type="match status" value="1"/>
</dbReference>
<dbReference type="PANTHER" id="PTHR42770:SF11">
    <property type="entry name" value="INNER MEMBRANE TRANSPORT PROTEIN YBAT"/>
    <property type="match status" value="1"/>
</dbReference>
<feature type="transmembrane region" description="Helical" evidence="6">
    <location>
        <begin position="43"/>
        <end position="62"/>
    </location>
</feature>
<keyword evidence="5 6" id="KW-0472">Membrane</keyword>
<name>A0A498L550_9EURY</name>